<dbReference type="InterPro" id="IPR035992">
    <property type="entry name" value="Ricin_B-like_lectins"/>
</dbReference>
<dbReference type="GO" id="GO:0030246">
    <property type="term" value="F:carbohydrate binding"/>
    <property type="evidence" value="ECO:0007669"/>
    <property type="project" value="UniProtKB-KW"/>
</dbReference>
<keyword evidence="10" id="KW-0735">Signal-anchor</keyword>
<keyword evidence="7" id="KW-0812">Transmembrane</keyword>
<dbReference type="Gene3D" id="2.60.40.3770">
    <property type="match status" value="1"/>
</dbReference>
<dbReference type="PANTHER" id="PTHR11675">
    <property type="entry name" value="N-ACETYLGALACTOSAMINYLTRANSFERASE"/>
    <property type="match status" value="1"/>
</dbReference>
<evidence type="ECO:0000256" key="3">
    <source>
        <dbReference type="ARBA" id="ARBA00004922"/>
    </source>
</evidence>
<dbReference type="GO" id="GO:0006493">
    <property type="term" value="P:protein O-linked glycosylation"/>
    <property type="evidence" value="ECO:0007669"/>
    <property type="project" value="TreeGrafter"/>
</dbReference>
<dbReference type="InterPro" id="IPR029044">
    <property type="entry name" value="Nucleotide-diphossugar_trans"/>
</dbReference>
<dbReference type="AlphaFoldDB" id="A0A8S1ESH1"/>
<evidence type="ECO:0000256" key="15">
    <source>
        <dbReference type="ARBA" id="ARBA00023180"/>
    </source>
</evidence>
<evidence type="ECO:0000256" key="2">
    <source>
        <dbReference type="ARBA" id="ARBA00004323"/>
    </source>
</evidence>
<comment type="pathway">
    <text evidence="3 17">Protein modification; protein glycosylation.</text>
</comment>
<keyword evidence="5 17" id="KW-0328">Glycosyltransferase</keyword>
<keyword evidence="14 17" id="KW-1015">Disulfide bond</keyword>
<keyword evidence="15" id="KW-0325">Glycoprotein</keyword>
<dbReference type="OrthoDB" id="5988548at2759"/>
<dbReference type="SUPFAM" id="SSF53448">
    <property type="entry name" value="Nucleotide-diphospho-sugar transferases"/>
    <property type="match status" value="1"/>
</dbReference>
<dbReference type="EC" id="2.4.1.-" evidence="17"/>
<evidence type="ECO:0000259" key="19">
    <source>
        <dbReference type="Pfam" id="PF07245"/>
    </source>
</evidence>
<evidence type="ECO:0000256" key="10">
    <source>
        <dbReference type="ARBA" id="ARBA00022968"/>
    </source>
</evidence>
<keyword evidence="13" id="KW-0472">Membrane</keyword>
<dbReference type="Pfam" id="PF00535">
    <property type="entry name" value="Glycos_transf_2"/>
    <property type="match status" value="1"/>
</dbReference>
<dbReference type="GO" id="GO:0004653">
    <property type="term" value="F:polypeptide N-acetylgalactosaminyltransferase activity"/>
    <property type="evidence" value="ECO:0007669"/>
    <property type="project" value="UniProtKB-ARBA"/>
</dbReference>
<dbReference type="SUPFAM" id="SSF50370">
    <property type="entry name" value="Ricin B-like lectins"/>
    <property type="match status" value="1"/>
</dbReference>
<keyword evidence="6 17" id="KW-0808">Transferase</keyword>
<dbReference type="InterPro" id="IPR001173">
    <property type="entry name" value="Glyco_trans_2-like"/>
</dbReference>
<dbReference type="CDD" id="cd02510">
    <property type="entry name" value="pp-GalNAc-T"/>
    <property type="match status" value="1"/>
</dbReference>
<evidence type="ECO:0000256" key="4">
    <source>
        <dbReference type="ARBA" id="ARBA00005680"/>
    </source>
</evidence>
<keyword evidence="8" id="KW-0479">Metal-binding</keyword>
<reference evidence="20 21" key="1">
    <citation type="submission" date="2020-04" db="EMBL/GenBank/DDBJ databases">
        <authorList>
            <person name="Laetsch R D."/>
            <person name="Stevens L."/>
            <person name="Kumar S."/>
            <person name="Blaxter L. M."/>
        </authorList>
    </citation>
    <scope>NUCLEOTIDE SEQUENCE [LARGE SCALE GENOMIC DNA]</scope>
</reference>
<evidence type="ECO:0000256" key="16">
    <source>
        <dbReference type="ARBA" id="ARBA00023211"/>
    </source>
</evidence>
<keyword evidence="11" id="KW-1133">Transmembrane helix</keyword>
<comment type="cofactor">
    <cofactor evidence="1 17">
        <name>Mn(2+)</name>
        <dbReference type="ChEBI" id="CHEBI:29035"/>
    </cofactor>
</comment>
<evidence type="ECO:0000256" key="9">
    <source>
        <dbReference type="ARBA" id="ARBA00022734"/>
    </source>
</evidence>
<evidence type="ECO:0000256" key="6">
    <source>
        <dbReference type="ARBA" id="ARBA00022679"/>
    </source>
</evidence>
<dbReference type="Gene3D" id="3.90.550.10">
    <property type="entry name" value="Spore Coat Polysaccharide Biosynthesis Protein SpsA, Chain A"/>
    <property type="match status" value="1"/>
</dbReference>
<evidence type="ECO:0000313" key="21">
    <source>
        <dbReference type="Proteomes" id="UP000494206"/>
    </source>
</evidence>
<dbReference type="EMBL" id="CADEPM010000003">
    <property type="protein sequence ID" value="CAB3402909.1"/>
    <property type="molecule type" value="Genomic_DNA"/>
</dbReference>
<evidence type="ECO:0000256" key="14">
    <source>
        <dbReference type="ARBA" id="ARBA00023157"/>
    </source>
</evidence>
<keyword evidence="16 17" id="KW-0464">Manganese</keyword>
<evidence type="ECO:0000256" key="11">
    <source>
        <dbReference type="ARBA" id="ARBA00022989"/>
    </source>
</evidence>
<keyword evidence="21" id="KW-1185">Reference proteome</keyword>
<dbReference type="PANTHER" id="PTHR11675:SF118">
    <property type="entry name" value="POLYPEPTIDE N-ACETYLGALACTOSAMINYLTRANSFERASE 3"/>
    <property type="match status" value="1"/>
</dbReference>
<proteinExistence type="inferred from homology"/>
<evidence type="ECO:0000256" key="7">
    <source>
        <dbReference type="ARBA" id="ARBA00022692"/>
    </source>
</evidence>
<name>A0A8S1ESH1_9PELO</name>
<keyword evidence="12 17" id="KW-0333">Golgi apparatus</keyword>
<dbReference type="InterPro" id="IPR045885">
    <property type="entry name" value="GalNAc-T"/>
</dbReference>
<evidence type="ECO:0000259" key="18">
    <source>
        <dbReference type="Pfam" id="PF00535"/>
    </source>
</evidence>
<dbReference type="Proteomes" id="UP000494206">
    <property type="component" value="Unassembled WGS sequence"/>
</dbReference>
<accession>A0A8S1ESH1</accession>
<evidence type="ECO:0000256" key="1">
    <source>
        <dbReference type="ARBA" id="ARBA00001936"/>
    </source>
</evidence>
<comment type="subcellular location">
    <subcellularLocation>
        <location evidence="2 17">Golgi apparatus membrane</location>
        <topology evidence="2 17">Single-pass type II membrane protein</topology>
    </subcellularLocation>
</comment>
<evidence type="ECO:0000256" key="17">
    <source>
        <dbReference type="RuleBase" id="RU361242"/>
    </source>
</evidence>
<organism evidence="20 21">
    <name type="scientific">Caenorhabditis bovis</name>
    <dbReference type="NCBI Taxonomy" id="2654633"/>
    <lineage>
        <taxon>Eukaryota</taxon>
        <taxon>Metazoa</taxon>
        <taxon>Ecdysozoa</taxon>
        <taxon>Nematoda</taxon>
        <taxon>Chromadorea</taxon>
        <taxon>Rhabditida</taxon>
        <taxon>Rhabditina</taxon>
        <taxon>Rhabditomorpha</taxon>
        <taxon>Rhabditoidea</taxon>
        <taxon>Rhabditidae</taxon>
        <taxon>Peloderinae</taxon>
        <taxon>Caenorhabditis</taxon>
    </lineage>
</organism>
<comment type="similarity">
    <text evidence="4 17">Belongs to the glycosyltransferase 2 family. GalNAc-T subfamily.</text>
</comment>
<dbReference type="GO" id="GO:0046872">
    <property type="term" value="F:metal ion binding"/>
    <property type="evidence" value="ECO:0007669"/>
    <property type="project" value="UniProtKB-KW"/>
</dbReference>
<dbReference type="InterPro" id="IPR009878">
    <property type="entry name" value="Phlebovirus_G2_fusion"/>
</dbReference>
<feature type="domain" description="Glycosyltransferase 2-like" evidence="18">
    <location>
        <begin position="122"/>
        <end position="307"/>
    </location>
</feature>
<dbReference type="PROSITE" id="PS50231">
    <property type="entry name" value="RICIN_B_LECTIN"/>
    <property type="match status" value="1"/>
</dbReference>
<evidence type="ECO:0000256" key="12">
    <source>
        <dbReference type="ARBA" id="ARBA00023034"/>
    </source>
</evidence>
<sequence>MLQDMILGDDDSFHAETEKRFARPNFHVVVGHYNGNLPQEKKKNLTKEQLNTNEYSPIEGWGEGGRAVHLSPEQHKLSEETFAVNQFNLYISDRISMNRSLPDIRKPACRNITYPANLPNTSVIIVYHNEAYSTLLRTVWSVINRSPSRYLAEIILVDDFSDRDFLKYPTFDNSLKELPIDVKILRAKERVGLIRARMMGAQEATGEVLTFLDSHCECTSGWLEPLLSRIKENRKVVPCPIIDIISDRTFQYQKGIELFRGGFNWNLQFRWYSMPSNMAKQHLVTPTAPIESPTMAGGLFSIERKYFEELGEYDSGMDIWGGENIEMSFRIWQCGGRVEILPCSHVGHIFRKSSPHDFPGKSSGNVLNSNLLRVAEVWMDEWKYLFYKIAPQAHRMRSFADVSERVELRKKLNCKPFRWYLQDVFKDHFLPTPKDRFGRMFAENNSTVCLAWAMRRSGIRTASITACLQIFIDSAQYCIAFRPGDTGPKNQRLLGSSCTMGFDLWQLWLYTGDRRIRTDEHLCLSAITSVHKHSEHVIQLKECAGFDNEYWDYKPQLHDASGNLAYTVQVRAISIVSYCNQETVFYSRDYTLASESSHRCAHAGSCSANKCQTTKVDDDLPELSNEAKAAPGFTRCQEACGNPACGCFFCSPGCIFHRVYARPTSTTSYEVFRCPTWSTAIDAEVQINEGKTWRVELRDGLPLKIPQTNLTITGTGFSIPPIPLHGAAFIRSHPAHHDETPAFAFTQTAQDQCHCRSTGTQMRCTCGFFSMKAIVNNRQLPVNTHGFRFETQGNRVQSRMTSSSVVTLHLTADRFRAVQDNAICKATFLNITGCLPGAKLAVRCTASRTVNAVLRCPNDWLGYLRCSAEGTVKQLEFHSDFPNVTLNCSLQCGSTTTFIGSVLV</sequence>
<evidence type="ECO:0000313" key="20">
    <source>
        <dbReference type="EMBL" id="CAB3402909.1"/>
    </source>
</evidence>
<dbReference type="Pfam" id="PF07245">
    <property type="entry name" value="Phlebovirus_G2"/>
    <property type="match status" value="1"/>
</dbReference>
<keyword evidence="9 17" id="KW-0430">Lectin</keyword>
<evidence type="ECO:0000256" key="13">
    <source>
        <dbReference type="ARBA" id="ARBA00023136"/>
    </source>
</evidence>
<gene>
    <name evidence="20" type="ORF">CBOVIS_LOCUS5453</name>
</gene>
<evidence type="ECO:0000256" key="5">
    <source>
        <dbReference type="ARBA" id="ARBA00022676"/>
    </source>
</evidence>
<dbReference type="GO" id="GO:0000139">
    <property type="term" value="C:Golgi membrane"/>
    <property type="evidence" value="ECO:0007669"/>
    <property type="project" value="UniProtKB-SubCell"/>
</dbReference>
<evidence type="ECO:0000256" key="8">
    <source>
        <dbReference type="ARBA" id="ARBA00022723"/>
    </source>
</evidence>
<feature type="domain" description="Phlebovirus glycoprotein G2 fusion" evidence="19">
    <location>
        <begin position="559"/>
        <end position="809"/>
    </location>
</feature>
<comment type="caution">
    <text evidence="20">The sequence shown here is derived from an EMBL/GenBank/DDBJ whole genome shotgun (WGS) entry which is preliminary data.</text>
</comment>
<protein>
    <recommendedName>
        <fullName evidence="17">Polypeptide N-acetylgalactosaminyltransferase</fullName>
        <ecNumber evidence="17">2.4.1.-</ecNumber>
    </recommendedName>
    <alternativeName>
        <fullName evidence="17">Protein-UDP acetylgalactosaminyltransferase</fullName>
    </alternativeName>
</protein>
<dbReference type="FunFam" id="3.90.550.10:FF:000021">
    <property type="entry name" value="Polypeptide N-acetylgalactosaminyltransferase"/>
    <property type="match status" value="1"/>
</dbReference>